<organism evidence="2 3">
    <name type="scientific">Dolichospermum heterosporum TAC447</name>
    <dbReference type="NCBI Taxonomy" id="747523"/>
    <lineage>
        <taxon>Bacteria</taxon>
        <taxon>Bacillati</taxon>
        <taxon>Cyanobacteriota</taxon>
        <taxon>Cyanophyceae</taxon>
        <taxon>Nostocales</taxon>
        <taxon>Aphanizomenonaceae</taxon>
        <taxon>Dolichospermum</taxon>
        <taxon>Dolichospermum heterosporum</taxon>
    </lineage>
</organism>
<evidence type="ECO:0000313" key="3">
    <source>
        <dbReference type="Proteomes" id="UP001057561"/>
    </source>
</evidence>
<dbReference type="EMBL" id="CP099464">
    <property type="protein sequence ID" value="UUO16839.1"/>
    <property type="molecule type" value="Genomic_DNA"/>
</dbReference>
<reference evidence="2" key="1">
    <citation type="submission" date="2022-06" db="EMBL/GenBank/DDBJ databases">
        <title>Nostosin G and Spiroidesin B from the Cyanobacterium Dolichospermum sp. NIES-1697.</title>
        <authorList>
            <person name="Phan C.-S."/>
            <person name="Mehjabin J.J."/>
            <person name="Anas A.R.J."/>
            <person name="Hayasaka M."/>
            <person name="Onoki R."/>
            <person name="Wang J."/>
            <person name="Umezawa T."/>
            <person name="Washio K."/>
            <person name="Morikawa M."/>
            <person name="Okino T."/>
        </authorList>
    </citation>
    <scope>NUCLEOTIDE SEQUENCE</scope>
    <source>
        <strain evidence="2">NIES-1697</strain>
    </source>
</reference>
<dbReference type="PANTHER" id="PTHR36924">
    <property type="entry name" value="ANTITOXIN HIGA-1"/>
    <property type="match status" value="1"/>
</dbReference>
<sequence length="96" mass="10815">MQQRLIPVISFPPGRILQKEIEARSWTEINLAAINQDLPEIVSAIVQDEQPITPEIAEKLAKAFGTSVQSWINLENNYRLYLAKKAVDSVNNIAEI</sequence>
<keyword evidence="3" id="KW-1185">Reference proteome</keyword>
<gene>
    <name evidence="2" type="ORF">NG743_07410</name>
</gene>
<dbReference type="Gene3D" id="1.10.260.40">
    <property type="entry name" value="lambda repressor-like DNA-binding domains"/>
    <property type="match status" value="1"/>
</dbReference>
<dbReference type="SUPFAM" id="SSF47413">
    <property type="entry name" value="lambda repressor-like DNA-binding domains"/>
    <property type="match status" value="1"/>
</dbReference>
<proteinExistence type="predicted"/>
<name>A0ABY5M199_9CYAN</name>
<dbReference type="InterPro" id="IPR010982">
    <property type="entry name" value="Lambda_DNA-bd_dom_sf"/>
</dbReference>
<dbReference type="InterPro" id="IPR013430">
    <property type="entry name" value="Toxin_antidote_HigA"/>
</dbReference>
<accession>A0ABY5M199</accession>
<evidence type="ECO:0000256" key="1">
    <source>
        <dbReference type="ARBA" id="ARBA00023125"/>
    </source>
</evidence>
<dbReference type="RefSeq" id="WP_257121785.1">
    <property type="nucleotide sequence ID" value="NZ_CP099464.1"/>
</dbReference>
<protein>
    <submittedName>
        <fullName evidence="2">Transcriptional regulator</fullName>
    </submittedName>
</protein>
<evidence type="ECO:0000313" key="2">
    <source>
        <dbReference type="EMBL" id="UUO16839.1"/>
    </source>
</evidence>
<dbReference type="PANTHER" id="PTHR36924:SF1">
    <property type="entry name" value="ANTITOXIN HIGA-1"/>
    <property type="match status" value="1"/>
</dbReference>
<dbReference type="Proteomes" id="UP001057561">
    <property type="component" value="Chromosome"/>
</dbReference>
<keyword evidence="1" id="KW-0238">DNA-binding</keyword>